<proteinExistence type="predicted"/>
<dbReference type="RefSeq" id="WP_123043223.1">
    <property type="nucleotide sequence ID" value="NZ_CP033433.1"/>
</dbReference>
<dbReference type="Proteomes" id="UP000269097">
    <property type="component" value="Chromosome"/>
</dbReference>
<keyword evidence="1 3" id="KW-0378">Hydrolase</keyword>
<dbReference type="KEGG" id="coh:EAV92_22890"/>
<gene>
    <name evidence="3" type="ORF">EAV92_22890</name>
</gene>
<dbReference type="InterPro" id="IPR013094">
    <property type="entry name" value="AB_hydrolase_3"/>
</dbReference>
<dbReference type="PANTHER" id="PTHR48081">
    <property type="entry name" value="AB HYDROLASE SUPERFAMILY PROTEIN C4A8.06C"/>
    <property type="match status" value="1"/>
</dbReference>
<dbReference type="Pfam" id="PF07859">
    <property type="entry name" value="Abhydrolase_3"/>
    <property type="match status" value="1"/>
</dbReference>
<protein>
    <submittedName>
        <fullName evidence="3">Alpha/beta hydrolase</fullName>
    </submittedName>
</protein>
<dbReference type="Gene3D" id="3.40.50.1820">
    <property type="entry name" value="alpha/beta hydrolase"/>
    <property type="match status" value="1"/>
</dbReference>
<dbReference type="InterPro" id="IPR050300">
    <property type="entry name" value="GDXG_lipolytic_enzyme"/>
</dbReference>
<evidence type="ECO:0000259" key="2">
    <source>
        <dbReference type="Pfam" id="PF07859"/>
    </source>
</evidence>
<sequence>MDDFLSRVNPELQEGLNALLTLRLPDDLPMARQFTPPPFAKSDAVLTTVRYISGGDENEMLIKIYEPAGREGRRLPALLWIHGGGYVLGHPDGDDGLCEDFVKTADCVVVSPDYRLAPEYPYPAPIEDCYAALVWLAEAAEDLKIDPSRIAIGGASAGGGLTAALALLARDRRGPAVCFQMPLYPMIDDRNVTPSSHEITYPVVWNRANNVEAWKLYLGDHAFGEISPYAAASRATDLRGLPPAYTCVGQLDPFRDETLHYVAQLAQAGVDVEFTLYPGGYHGFEHVNPKSEIGQRARDGYLNAMVRALRHG</sequence>
<evidence type="ECO:0000256" key="1">
    <source>
        <dbReference type="ARBA" id="ARBA00022801"/>
    </source>
</evidence>
<organism evidence="3 4">
    <name type="scientific">Cohnella candidum</name>
    <dbReference type="NCBI Taxonomy" id="2674991"/>
    <lineage>
        <taxon>Bacteria</taxon>
        <taxon>Bacillati</taxon>
        <taxon>Bacillota</taxon>
        <taxon>Bacilli</taxon>
        <taxon>Bacillales</taxon>
        <taxon>Paenibacillaceae</taxon>
        <taxon>Cohnella</taxon>
    </lineage>
</organism>
<dbReference type="PANTHER" id="PTHR48081:SF8">
    <property type="entry name" value="ALPHA_BETA HYDROLASE FOLD-3 DOMAIN-CONTAINING PROTEIN-RELATED"/>
    <property type="match status" value="1"/>
</dbReference>
<keyword evidence="4" id="KW-1185">Reference proteome</keyword>
<accession>A0A3G3K3S8</accession>
<dbReference type="GO" id="GO:0016787">
    <property type="term" value="F:hydrolase activity"/>
    <property type="evidence" value="ECO:0007669"/>
    <property type="project" value="UniProtKB-KW"/>
</dbReference>
<dbReference type="AlphaFoldDB" id="A0A3G3K3S8"/>
<feature type="domain" description="Alpha/beta hydrolase fold-3" evidence="2">
    <location>
        <begin position="78"/>
        <end position="285"/>
    </location>
</feature>
<name>A0A3G3K3S8_9BACL</name>
<dbReference type="SUPFAM" id="SSF53474">
    <property type="entry name" value="alpha/beta-Hydrolases"/>
    <property type="match status" value="1"/>
</dbReference>
<dbReference type="InterPro" id="IPR029058">
    <property type="entry name" value="AB_hydrolase_fold"/>
</dbReference>
<evidence type="ECO:0000313" key="3">
    <source>
        <dbReference type="EMBL" id="AYQ75143.1"/>
    </source>
</evidence>
<reference evidence="3 4" key="1">
    <citation type="submission" date="2018-10" db="EMBL/GenBank/DDBJ databases">
        <title>Genome Sequence of Cohnella sp.</title>
        <authorList>
            <person name="Srinivasan S."/>
            <person name="Kim M.K."/>
        </authorList>
    </citation>
    <scope>NUCLEOTIDE SEQUENCE [LARGE SCALE GENOMIC DNA]</scope>
    <source>
        <strain evidence="3 4">18JY8-7</strain>
    </source>
</reference>
<evidence type="ECO:0000313" key="4">
    <source>
        <dbReference type="Proteomes" id="UP000269097"/>
    </source>
</evidence>
<dbReference type="EMBL" id="CP033433">
    <property type="protein sequence ID" value="AYQ75143.1"/>
    <property type="molecule type" value="Genomic_DNA"/>
</dbReference>